<dbReference type="PANTHER" id="PTHR11304">
    <property type="entry name" value="EPHRIN"/>
    <property type="match status" value="1"/>
</dbReference>
<dbReference type="InterPro" id="IPR031328">
    <property type="entry name" value="Ephrin"/>
</dbReference>
<evidence type="ECO:0000256" key="1">
    <source>
        <dbReference type="ARBA" id="ARBA00004370"/>
    </source>
</evidence>
<dbReference type="PRINTS" id="PR01347">
    <property type="entry name" value="EPHRIN"/>
</dbReference>
<proteinExistence type="evidence at transcript level"/>
<keyword evidence="3 7" id="KW-0472">Membrane</keyword>
<dbReference type="PROSITE" id="PS51551">
    <property type="entry name" value="EPHRIN_RBD_2"/>
    <property type="match status" value="1"/>
</dbReference>
<accession>V9LKU6</accession>
<evidence type="ECO:0000259" key="8">
    <source>
        <dbReference type="PROSITE" id="PS51551"/>
    </source>
</evidence>
<evidence type="ECO:0000256" key="4">
    <source>
        <dbReference type="ARBA" id="ARBA00023157"/>
    </source>
</evidence>
<dbReference type="InterPro" id="IPR001799">
    <property type="entry name" value="Ephrin_RBD"/>
</dbReference>
<evidence type="ECO:0000313" key="9">
    <source>
        <dbReference type="EMBL" id="AFP13930.1"/>
    </source>
</evidence>
<feature type="non-terminal residue" evidence="9">
    <location>
        <position position="130"/>
    </location>
</feature>
<keyword evidence="4" id="KW-1015">Disulfide bond</keyword>
<dbReference type="Gene3D" id="2.60.40.420">
    <property type="entry name" value="Cupredoxins - blue copper proteins"/>
    <property type="match status" value="1"/>
</dbReference>
<reference evidence="9" key="1">
    <citation type="journal article" date="2014" name="Nature">
        <title>Elephant shark genome provides unique insights into gnathostome evolution.</title>
        <authorList>
            <consortium name="International Elephant Shark Genome Sequencing Consortium"/>
            <person name="Venkatesh B."/>
            <person name="Lee A.P."/>
            <person name="Ravi V."/>
            <person name="Maurya A.K."/>
            <person name="Lian M.M."/>
            <person name="Swann J.B."/>
            <person name="Ohta Y."/>
            <person name="Flajnik M.F."/>
            <person name="Sutoh Y."/>
            <person name="Kasahara M."/>
            <person name="Hoon S."/>
            <person name="Gangu V."/>
            <person name="Roy S.W."/>
            <person name="Irimia M."/>
            <person name="Korzh V."/>
            <person name="Kondrychyn I."/>
            <person name="Lim Z.W."/>
            <person name="Tay B.H."/>
            <person name="Tohari S."/>
            <person name="Kong K.W."/>
            <person name="Ho S."/>
            <person name="Lorente-Galdos B."/>
            <person name="Quilez J."/>
            <person name="Marques-Bonet T."/>
            <person name="Raney B.J."/>
            <person name="Ingham P.W."/>
            <person name="Tay A."/>
            <person name="Hillier L.W."/>
            <person name="Minx P."/>
            <person name="Boehm T."/>
            <person name="Wilson R.K."/>
            <person name="Brenner S."/>
            <person name="Warren W.C."/>
        </authorList>
    </citation>
    <scope>NUCLEOTIDE SEQUENCE</scope>
    <source>
        <tissue evidence="9">Kidney</tissue>
    </source>
</reference>
<feature type="domain" description="Ephrin RBD" evidence="8">
    <location>
        <begin position="1"/>
        <end position="90"/>
    </location>
</feature>
<protein>
    <submittedName>
        <fullName evidence="9">Ephrin-A4</fullName>
    </submittedName>
</protein>
<evidence type="ECO:0000256" key="5">
    <source>
        <dbReference type="ARBA" id="ARBA00023180"/>
    </source>
</evidence>
<dbReference type="Pfam" id="PF00812">
    <property type="entry name" value="Ephrin"/>
    <property type="match status" value="1"/>
</dbReference>
<keyword evidence="5" id="KW-0325">Glycoprotein</keyword>
<dbReference type="InterPro" id="IPR008972">
    <property type="entry name" value="Cupredoxin"/>
</dbReference>
<dbReference type="InterPro" id="IPR019765">
    <property type="entry name" value="Ephrin_CS"/>
</dbReference>
<name>V9LKU6_CALMI</name>
<evidence type="ECO:0000256" key="3">
    <source>
        <dbReference type="ARBA" id="ARBA00023136"/>
    </source>
</evidence>
<organism evidence="9">
    <name type="scientific">Callorhinchus milii</name>
    <name type="common">Ghost shark</name>
    <dbReference type="NCBI Taxonomy" id="7868"/>
    <lineage>
        <taxon>Eukaryota</taxon>
        <taxon>Metazoa</taxon>
        <taxon>Chordata</taxon>
        <taxon>Craniata</taxon>
        <taxon>Vertebrata</taxon>
        <taxon>Chondrichthyes</taxon>
        <taxon>Holocephali</taxon>
        <taxon>Chimaeriformes</taxon>
        <taxon>Callorhinchidae</taxon>
        <taxon>Callorhinchus</taxon>
    </lineage>
</organism>
<dbReference type="EMBL" id="JW881413">
    <property type="protein sequence ID" value="AFP13930.1"/>
    <property type="molecule type" value="mRNA"/>
</dbReference>
<evidence type="ECO:0000256" key="6">
    <source>
        <dbReference type="PROSITE-ProRule" id="PRU00884"/>
    </source>
</evidence>
<dbReference type="GO" id="GO:0046875">
    <property type="term" value="F:ephrin receptor binding"/>
    <property type="evidence" value="ECO:0007669"/>
    <property type="project" value="TreeGrafter"/>
</dbReference>
<evidence type="ECO:0000256" key="2">
    <source>
        <dbReference type="ARBA" id="ARBA00022729"/>
    </source>
</evidence>
<comment type="similarity">
    <text evidence="6 7">Belongs to the ephrin family.</text>
</comment>
<dbReference type="GO" id="GO:0048013">
    <property type="term" value="P:ephrin receptor signaling pathway"/>
    <property type="evidence" value="ECO:0007669"/>
    <property type="project" value="TreeGrafter"/>
</dbReference>
<dbReference type="GO" id="GO:0007411">
    <property type="term" value="P:axon guidance"/>
    <property type="evidence" value="ECO:0007669"/>
    <property type="project" value="TreeGrafter"/>
</dbReference>
<dbReference type="SUPFAM" id="SSF49503">
    <property type="entry name" value="Cupredoxins"/>
    <property type="match status" value="1"/>
</dbReference>
<keyword evidence="2" id="KW-0732">Signal</keyword>
<comment type="subcellular location">
    <subcellularLocation>
        <location evidence="1">Membrane</location>
    </subcellularLocation>
</comment>
<dbReference type="GO" id="GO:0005886">
    <property type="term" value="C:plasma membrane"/>
    <property type="evidence" value="ECO:0007669"/>
    <property type="project" value="TreeGrafter"/>
</dbReference>
<feature type="non-terminal residue" evidence="9">
    <location>
        <position position="1"/>
    </location>
</feature>
<dbReference type="PANTHER" id="PTHR11304:SF42">
    <property type="entry name" value="EPHRIN-A4"/>
    <property type="match status" value="1"/>
</dbReference>
<comment type="caution">
    <text evidence="6">Lacks conserved residue(s) required for the propagation of feature annotation.</text>
</comment>
<dbReference type="PROSITE" id="PS01299">
    <property type="entry name" value="EPHRIN_RBD_1"/>
    <property type="match status" value="1"/>
</dbReference>
<evidence type="ECO:0000256" key="7">
    <source>
        <dbReference type="RuleBase" id="RU004375"/>
    </source>
</evidence>
<dbReference type="AlphaFoldDB" id="V9LKU6"/>
<sequence>YMVGRGAYEGCEVGSGGYKRWVCSRPFAPFYPVRFSEKIQRFTPFSLGFEFRPGSDYYYLSVAENSSKSKCLRLTVSVCCLTTLKPSTTVQSVIKRHRYDPSHSGSEPMVVSESGIRRDIVWILICFALF</sequence>